<evidence type="ECO:0000313" key="2">
    <source>
        <dbReference type="Proteomes" id="UP000199634"/>
    </source>
</evidence>
<sequence length="159" mass="18835">MYAIFPILFFVTFFGLIFLIRNENHKKVKNTINKILHSQLKLNKIVNSVKCRVFTSGARNPNYRFRLADLYFFENSFLIVGFIKLGNFKFYKSALLLSNNIELKQNNPDIKITTLRNINLHSFNKDVFIEFGHSKFNDTNVEIRLKNLTEEYKNLIKFN</sequence>
<dbReference type="STRING" id="1159016.SAMN02927937_00648"/>
<dbReference type="Proteomes" id="UP000199634">
    <property type="component" value="Unassembled WGS sequence"/>
</dbReference>
<reference evidence="1 2" key="1">
    <citation type="submission" date="2016-10" db="EMBL/GenBank/DDBJ databases">
        <authorList>
            <person name="de Groot N.N."/>
        </authorList>
    </citation>
    <scope>NUCLEOTIDE SEQUENCE [LARGE SCALE GENOMIC DNA]</scope>
    <source>
        <strain evidence="1 2">CGMCC 1.10825</strain>
    </source>
</reference>
<dbReference type="AlphaFoldDB" id="A0A1H6JPW2"/>
<dbReference type="EMBL" id="FNXE01000005">
    <property type="protein sequence ID" value="SEH64159.1"/>
    <property type="molecule type" value="Genomic_DNA"/>
</dbReference>
<accession>A0A1H6JPW2</accession>
<keyword evidence="2" id="KW-1185">Reference proteome</keyword>
<proteinExistence type="predicted"/>
<gene>
    <name evidence="1" type="ORF">SAMN02927937_00648</name>
</gene>
<name>A0A1H6JPW2_9FLAO</name>
<organism evidence="1 2">
    <name type="scientific">Paenimyroides marinum</name>
    <dbReference type="NCBI Taxonomy" id="1159016"/>
    <lineage>
        <taxon>Bacteria</taxon>
        <taxon>Pseudomonadati</taxon>
        <taxon>Bacteroidota</taxon>
        <taxon>Flavobacteriia</taxon>
        <taxon>Flavobacteriales</taxon>
        <taxon>Flavobacteriaceae</taxon>
        <taxon>Paenimyroides</taxon>
    </lineage>
</organism>
<protein>
    <submittedName>
        <fullName evidence="1">Uncharacterized protein</fullName>
    </submittedName>
</protein>
<evidence type="ECO:0000313" key="1">
    <source>
        <dbReference type="EMBL" id="SEH64159.1"/>
    </source>
</evidence>